<comment type="caution">
    <text evidence="4">The sequence shown here is derived from an EMBL/GenBank/DDBJ whole genome shotgun (WGS) entry which is preliminary data.</text>
</comment>
<dbReference type="GO" id="GO:0003676">
    <property type="term" value="F:nucleic acid binding"/>
    <property type="evidence" value="ECO:0007669"/>
    <property type="project" value="InterPro"/>
</dbReference>
<evidence type="ECO:0000313" key="5">
    <source>
        <dbReference type="Proteomes" id="UP000499080"/>
    </source>
</evidence>
<reference evidence="4 5" key="1">
    <citation type="journal article" date="2019" name="Sci. Rep.">
        <title>Orb-weaving spider Araneus ventricosus genome elucidates the spidroin gene catalogue.</title>
        <authorList>
            <person name="Kono N."/>
            <person name="Nakamura H."/>
            <person name="Ohtoshi R."/>
            <person name="Moran D.A.P."/>
            <person name="Shinohara A."/>
            <person name="Yoshida Y."/>
            <person name="Fujiwara M."/>
            <person name="Mori M."/>
            <person name="Tomita M."/>
            <person name="Arakawa K."/>
        </authorList>
    </citation>
    <scope>NUCLEOTIDE SEQUENCE [LARGE SCALE GENOMIC DNA]</scope>
</reference>
<dbReference type="OrthoDB" id="4230923at2759"/>
<sequence length="792" mass="91261">MTPPILVPSSLLAKDKSSAVVQQPQQTEKNNLSVSDQILQEFAGICPNKPKELSTLALIGELEVRIREANLQEETASLFREIISKAVHEINRLRSLSTPSPPTLEKEQTNSKTKHDIGQSAVTRNAPMLRHLIQRSKKTKSNYIEVIHSNSPKDVEETQREQTYANTLAKNLDTTDKTPFQTVRNKRWKKMEEPILPPKKQFPTIIVRPLANNKIRSSMELKLLLENHIKPRLLGVRVLALRKALNNGVIIQVETEEMAVTLLNAINEQQEVKFYCQAKRPASRNPQILIYDIEKCEGDRDEIEKSFITKIRESNSLPEGEIRVLFKKKGRGNMEHWVLSIEPIIFQSIKDLKWLSCGFGSYKFKEHLEPLRCFNCHRYGHQKKNCDILKPQCSRCTKMHENAHCDRKYPVCRNCRSRLATQELKHAFPNEPPDVYIIQEPYKKKGKIFGFPLSWKIVTADPDGKKIIAIRNKNIGIVVRHISQNIVAVELSEDHESLTVFSIYFSPSTNKTAAIINLEEVIASISTQKYIIAGDINMRNELWGPVIFDHRAQDNGGPFVDFVLKHNLDFHNNPTSEPTLYGPRGNSWIDVTVSTCNLSARIQDWKVCKYSSSDHNFICFKFLLTRSTVTGLKKTLHKRQLRKLVAIINRNYPSLENHINQLQNREQVEEFIDSITKLIQQACTTTTRNGNHANAPWWDTELDIQRKKTRALRAHFQRCKNSLERAKRREIYKKEEARYKWLLKSKARASFEELCDRITKNNPFELPYKLAANKIKMQLMLHSVKTSNGAKT</sequence>
<keyword evidence="1" id="KW-0863">Zinc-finger</keyword>
<keyword evidence="1" id="KW-0862">Zinc</keyword>
<dbReference type="AlphaFoldDB" id="A0A4Y2WTL2"/>
<keyword evidence="1" id="KW-0479">Metal-binding</keyword>
<proteinExistence type="predicted"/>
<name>A0A4Y2WTL2_ARAVE</name>
<feature type="compositionally biased region" description="Basic and acidic residues" evidence="2">
    <location>
        <begin position="104"/>
        <end position="117"/>
    </location>
</feature>
<evidence type="ECO:0000256" key="2">
    <source>
        <dbReference type="SAM" id="MobiDB-lite"/>
    </source>
</evidence>
<accession>A0A4Y2WTL2</accession>
<dbReference type="PANTHER" id="PTHR33273">
    <property type="entry name" value="DOMAIN-CONTAINING PROTEIN, PUTATIVE-RELATED"/>
    <property type="match status" value="1"/>
</dbReference>
<dbReference type="EMBL" id="BGPR01065119">
    <property type="protein sequence ID" value="GBO39964.1"/>
    <property type="molecule type" value="Genomic_DNA"/>
</dbReference>
<dbReference type="Proteomes" id="UP000499080">
    <property type="component" value="Unassembled WGS sequence"/>
</dbReference>
<dbReference type="PANTHER" id="PTHR33273:SF4">
    <property type="entry name" value="ENDONUCLEASE_EXONUCLEASE_PHOSPHATASE DOMAIN-CONTAINING PROTEIN"/>
    <property type="match status" value="1"/>
</dbReference>
<dbReference type="SUPFAM" id="SSF56219">
    <property type="entry name" value="DNase I-like"/>
    <property type="match status" value="1"/>
</dbReference>
<feature type="domain" description="CCHC-type" evidence="3">
    <location>
        <begin position="372"/>
        <end position="386"/>
    </location>
</feature>
<organism evidence="4 5">
    <name type="scientific">Araneus ventricosus</name>
    <name type="common">Orbweaver spider</name>
    <name type="synonym">Epeira ventricosa</name>
    <dbReference type="NCBI Taxonomy" id="182803"/>
    <lineage>
        <taxon>Eukaryota</taxon>
        <taxon>Metazoa</taxon>
        <taxon>Ecdysozoa</taxon>
        <taxon>Arthropoda</taxon>
        <taxon>Chelicerata</taxon>
        <taxon>Arachnida</taxon>
        <taxon>Araneae</taxon>
        <taxon>Araneomorphae</taxon>
        <taxon>Entelegynae</taxon>
        <taxon>Araneoidea</taxon>
        <taxon>Araneidae</taxon>
        <taxon>Araneus</taxon>
    </lineage>
</organism>
<dbReference type="InterPro" id="IPR001878">
    <property type="entry name" value="Znf_CCHC"/>
</dbReference>
<dbReference type="InterPro" id="IPR005135">
    <property type="entry name" value="Endo/exonuclease/phosphatase"/>
</dbReference>
<gene>
    <name evidence="4" type="ORF">AVEN_184945_1</name>
</gene>
<dbReference type="GO" id="GO:0008270">
    <property type="term" value="F:zinc ion binding"/>
    <property type="evidence" value="ECO:0007669"/>
    <property type="project" value="UniProtKB-KW"/>
</dbReference>
<dbReference type="Pfam" id="PF14529">
    <property type="entry name" value="Exo_endo_phos_2"/>
    <property type="match status" value="1"/>
</dbReference>
<evidence type="ECO:0000259" key="3">
    <source>
        <dbReference type="PROSITE" id="PS50158"/>
    </source>
</evidence>
<dbReference type="GO" id="GO:0003824">
    <property type="term" value="F:catalytic activity"/>
    <property type="evidence" value="ECO:0007669"/>
    <property type="project" value="InterPro"/>
</dbReference>
<evidence type="ECO:0000313" key="4">
    <source>
        <dbReference type="EMBL" id="GBO39964.1"/>
    </source>
</evidence>
<feature type="region of interest" description="Disordered" evidence="2">
    <location>
        <begin position="95"/>
        <end position="117"/>
    </location>
</feature>
<dbReference type="Gene3D" id="3.60.10.10">
    <property type="entry name" value="Endonuclease/exonuclease/phosphatase"/>
    <property type="match status" value="1"/>
</dbReference>
<feature type="non-terminal residue" evidence="4">
    <location>
        <position position="792"/>
    </location>
</feature>
<keyword evidence="5" id="KW-1185">Reference proteome</keyword>
<protein>
    <recommendedName>
        <fullName evidence="3">CCHC-type domain-containing protein</fullName>
    </recommendedName>
</protein>
<dbReference type="InterPro" id="IPR036691">
    <property type="entry name" value="Endo/exonu/phosph_ase_sf"/>
</dbReference>
<dbReference type="PROSITE" id="PS50158">
    <property type="entry name" value="ZF_CCHC"/>
    <property type="match status" value="1"/>
</dbReference>
<evidence type="ECO:0000256" key="1">
    <source>
        <dbReference type="PROSITE-ProRule" id="PRU00047"/>
    </source>
</evidence>